<feature type="compositionally biased region" description="Polar residues" evidence="6">
    <location>
        <begin position="24"/>
        <end position="41"/>
    </location>
</feature>
<dbReference type="Proteomes" id="UP000092666">
    <property type="component" value="Unassembled WGS sequence"/>
</dbReference>
<feature type="compositionally biased region" description="Low complexity" evidence="6">
    <location>
        <begin position="1"/>
        <end position="22"/>
    </location>
</feature>
<evidence type="ECO:0000256" key="2">
    <source>
        <dbReference type="ARBA" id="ARBA00022574"/>
    </source>
</evidence>
<evidence type="ECO:0000313" key="8">
    <source>
        <dbReference type="Proteomes" id="UP000092666"/>
    </source>
</evidence>
<name>A0A1B9GZP1_9TREE</name>
<dbReference type="InterPro" id="IPR020472">
    <property type="entry name" value="WD40_PAC1"/>
</dbReference>
<evidence type="ECO:0000256" key="4">
    <source>
        <dbReference type="ARBA" id="ARBA00026184"/>
    </source>
</evidence>
<evidence type="ECO:0000256" key="6">
    <source>
        <dbReference type="SAM" id="MobiDB-lite"/>
    </source>
</evidence>
<dbReference type="SUPFAM" id="SSF50978">
    <property type="entry name" value="WD40 repeat-like"/>
    <property type="match status" value="1"/>
</dbReference>
<dbReference type="Gene3D" id="2.130.10.10">
    <property type="entry name" value="YVTN repeat-like/Quinoprotein amine dehydrogenase"/>
    <property type="match status" value="1"/>
</dbReference>
<dbReference type="InterPro" id="IPR036322">
    <property type="entry name" value="WD40_repeat_dom_sf"/>
</dbReference>
<comment type="subcellular location">
    <subcellularLocation>
        <location evidence="1">Nucleus speckle</location>
    </subcellularLocation>
</comment>
<dbReference type="InterPro" id="IPR001680">
    <property type="entry name" value="WD40_rpt"/>
</dbReference>
<dbReference type="PROSITE" id="PS50082">
    <property type="entry name" value="WD_REPEATS_2"/>
    <property type="match status" value="5"/>
</dbReference>
<feature type="repeat" description="WD" evidence="5">
    <location>
        <begin position="382"/>
        <end position="424"/>
    </location>
</feature>
<dbReference type="InterPro" id="IPR015943">
    <property type="entry name" value="WD40/YVTN_repeat-like_dom_sf"/>
</dbReference>
<dbReference type="PRINTS" id="PR00320">
    <property type="entry name" value="GPROTEINBRPT"/>
</dbReference>
<proteinExistence type="predicted"/>
<dbReference type="PROSITE" id="PS00678">
    <property type="entry name" value="WD_REPEATS_1"/>
    <property type="match status" value="2"/>
</dbReference>
<dbReference type="OrthoDB" id="674604at2759"/>
<dbReference type="AlphaFoldDB" id="A0A1B9GZP1"/>
<reference evidence="8" key="2">
    <citation type="submission" date="2013-12" db="EMBL/GenBank/DDBJ databases">
        <title>Evolution of pathogenesis and genome organization in the Tremellales.</title>
        <authorList>
            <person name="Cuomo C."/>
            <person name="Litvintseva A."/>
            <person name="Heitman J."/>
            <person name="Chen Y."/>
            <person name="Sun S."/>
            <person name="Springer D."/>
            <person name="Dromer F."/>
            <person name="Young S."/>
            <person name="Zeng Q."/>
            <person name="Chapman S."/>
            <person name="Gujja S."/>
            <person name="Saif S."/>
            <person name="Birren B."/>
        </authorList>
    </citation>
    <scope>NUCLEOTIDE SEQUENCE [LARGE SCALE GENOMIC DNA]</scope>
    <source>
        <strain evidence="8">BCC8398</strain>
    </source>
</reference>
<feature type="repeat" description="WD" evidence="5">
    <location>
        <begin position="644"/>
        <end position="669"/>
    </location>
</feature>
<sequence length="669" mass="73549">MFVNTAAPTNSQAQASASAGPSRSIPSLSDNASEAQQQQLVEQREMSLTPRQREKAPVRLRRNREVELDDIRLDETVSDQEIDLLISQYLENRGSPYVAQLWNEQVLGLGMDISRKEQIEDVERAILDGDYGSIEALISKPGLLRLQTQKAFLYLCYRQQFLEHVENRESQKAFNLLQKRLKPLEHYQPVPYDFYSLSYLTSASTVHDAPTFRDWAGVGPERERLTGTWRELMGSERGDGRNDRYVPPDRLKTLLRQAAAWQVSQIDQQLPDKIVKLPTLLTDYRPLLLPSRLLFRHTGHAANVKCVGLIGKDGRLGVSGSSDSTLRIFSTEQSTTTHVLAGHTSRIWSVDTLDTATIIASGSGDGTVRLWDMNNGECKGVLWGDGGDVYSVKWRPGRDDQVVTASYDRILRSWDIEAGKQVRTFSGHSQSTLAVAFDYTGNTIASGSKDKHIRLWDAVGGVCIKNITGCLGEITSVEFDQEGRYLLAGCKDNSNRLWDLRMQRNLYRYTGHQNTSKNLIRCSFAHNASLVVGGSEDGCVYIWEREGGAHDGSVKQQQQQQSSGLLAPNLIDTTPGAAAITPSSSPIPTAGAGVSVSVNPSATAASAAYYPPRSMRAAPVNHSTSGGINVRPLKVLEGHGEGAVFDVAWKDGTDKMISAGEDGIVGVWG</sequence>
<evidence type="ECO:0000313" key="7">
    <source>
        <dbReference type="EMBL" id="OCF36464.1"/>
    </source>
</evidence>
<dbReference type="STRING" id="1296120.A0A1B9GZP1"/>
<dbReference type="PROSITE" id="PS50294">
    <property type="entry name" value="WD_REPEATS_REGION"/>
    <property type="match status" value="3"/>
</dbReference>
<dbReference type="EMBL" id="KI669495">
    <property type="protein sequence ID" value="OCF36464.1"/>
    <property type="molecule type" value="Genomic_DNA"/>
</dbReference>
<dbReference type="GO" id="GO:0000398">
    <property type="term" value="P:mRNA splicing, via spliceosome"/>
    <property type="evidence" value="ECO:0007669"/>
    <property type="project" value="InterPro"/>
</dbReference>
<protein>
    <recommendedName>
        <fullName evidence="4">WD40 repeat-containing protein SMU1</fullName>
    </recommendedName>
</protein>
<reference evidence="7 8" key="1">
    <citation type="submission" date="2013-07" db="EMBL/GenBank/DDBJ databases">
        <title>The Genome Sequence of Cryptococcus heveanensis BCC8398.</title>
        <authorList>
            <consortium name="The Broad Institute Genome Sequencing Platform"/>
            <person name="Cuomo C."/>
            <person name="Litvintseva A."/>
            <person name="Chen Y."/>
            <person name="Heitman J."/>
            <person name="Sun S."/>
            <person name="Springer D."/>
            <person name="Dromer F."/>
            <person name="Young S.K."/>
            <person name="Zeng Q."/>
            <person name="Gargeya S."/>
            <person name="Fitzgerald M."/>
            <person name="Abouelleil A."/>
            <person name="Alvarado L."/>
            <person name="Berlin A.M."/>
            <person name="Chapman S.B."/>
            <person name="Dewar J."/>
            <person name="Goldberg J."/>
            <person name="Griggs A."/>
            <person name="Gujja S."/>
            <person name="Hansen M."/>
            <person name="Howarth C."/>
            <person name="Imamovic A."/>
            <person name="Larimer J."/>
            <person name="McCowan C."/>
            <person name="Murphy C."/>
            <person name="Pearson M."/>
            <person name="Priest M."/>
            <person name="Roberts A."/>
            <person name="Saif S."/>
            <person name="Shea T."/>
            <person name="Sykes S."/>
            <person name="Wortman J."/>
            <person name="Nusbaum C."/>
            <person name="Birren B."/>
        </authorList>
    </citation>
    <scope>NUCLEOTIDE SEQUENCE [LARGE SCALE GENOMIC DNA]</scope>
    <source>
        <strain evidence="7 8">BCC8398</strain>
    </source>
</reference>
<keyword evidence="8" id="KW-1185">Reference proteome</keyword>
<keyword evidence="2 5" id="KW-0853">WD repeat</keyword>
<feature type="region of interest" description="Disordered" evidence="6">
    <location>
        <begin position="1"/>
        <end position="56"/>
    </location>
</feature>
<dbReference type="CDD" id="cd00200">
    <property type="entry name" value="WD40"/>
    <property type="match status" value="1"/>
</dbReference>
<gene>
    <name evidence="7" type="ORF">I316_01713</name>
</gene>
<dbReference type="InterPro" id="IPR019775">
    <property type="entry name" value="WD40_repeat_CS"/>
</dbReference>
<keyword evidence="3" id="KW-0677">Repeat</keyword>
<dbReference type="PANTHER" id="PTHR22848">
    <property type="entry name" value="WD40 REPEAT PROTEIN"/>
    <property type="match status" value="1"/>
</dbReference>
<dbReference type="Pfam" id="PF00400">
    <property type="entry name" value="WD40"/>
    <property type="match status" value="7"/>
</dbReference>
<dbReference type="InterPro" id="IPR045184">
    <property type="entry name" value="SMU1"/>
</dbReference>
<feature type="repeat" description="WD" evidence="5">
    <location>
        <begin position="425"/>
        <end position="457"/>
    </location>
</feature>
<feature type="repeat" description="WD" evidence="5">
    <location>
        <begin position="340"/>
        <end position="381"/>
    </location>
</feature>
<feature type="repeat" description="WD" evidence="5">
    <location>
        <begin position="467"/>
        <end position="508"/>
    </location>
</feature>
<evidence type="ECO:0000256" key="1">
    <source>
        <dbReference type="ARBA" id="ARBA00004324"/>
    </source>
</evidence>
<evidence type="ECO:0000256" key="5">
    <source>
        <dbReference type="PROSITE-ProRule" id="PRU00221"/>
    </source>
</evidence>
<dbReference type="SMART" id="SM00320">
    <property type="entry name" value="WD40"/>
    <property type="match status" value="7"/>
</dbReference>
<dbReference type="GO" id="GO:0016607">
    <property type="term" value="C:nuclear speck"/>
    <property type="evidence" value="ECO:0007669"/>
    <property type="project" value="UniProtKB-SubCell"/>
</dbReference>
<organism evidence="7 8">
    <name type="scientific">Kwoniella heveanensis BCC8398</name>
    <dbReference type="NCBI Taxonomy" id="1296120"/>
    <lineage>
        <taxon>Eukaryota</taxon>
        <taxon>Fungi</taxon>
        <taxon>Dikarya</taxon>
        <taxon>Basidiomycota</taxon>
        <taxon>Agaricomycotina</taxon>
        <taxon>Tremellomycetes</taxon>
        <taxon>Tremellales</taxon>
        <taxon>Cryptococcaceae</taxon>
        <taxon>Kwoniella</taxon>
    </lineage>
</organism>
<accession>A0A1B9GZP1</accession>
<evidence type="ECO:0000256" key="3">
    <source>
        <dbReference type="ARBA" id="ARBA00022737"/>
    </source>
</evidence>